<evidence type="ECO:0000259" key="1">
    <source>
        <dbReference type="SMART" id="SM00829"/>
    </source>
</evidence>
<dbReference type="Proteomes" id="UP000002745">
    <property type="component" value="Chromosome"/>
</dbReference>
<reference evidence="3" key="1">
    <citation type="journal article" date="2011" name="J. Bacteriol.">
        <title>Genome sequences of eight morphologically diverse alphaproteobacteria.</title>
        <authorList>
            <consortium name="US DOE Joint Genome Institute"/>
            <person name="Brown P.J."/>
            <person name="Kysela D.T."/>
            <person name="Buechlein A."/>
            <person name="Hemmerich C."/>
            <person name="Brun Y.V."/>
        </authorList>
    </citation>
    <scope>NUCLEOTIDE SEQUENCE [LARGE SCALE GENOMIC DNA]</scope>
    <source>
        <strain evidence="3">ATCC 49814 / DSM 5838 / IFAM 1418</strain>
    </source>
</reference>
<dbReference type="InterPro" id="IPR052711">
    <property type="entry name" value="Zinc_ADH-like"/>
</dbReference>
<dbReference type="eggNOG" id="COG0604">
    <property type="taxonomic scope" value="Bacteria"/>
</dbReference>
<dbReference type="OrthoDB" id="9805883at2"/>
<dbReference type="EMBL" id="CP001678">
    <property type="protein sequence ID" value="ACT59181.1"/>
    <property type="molecule type" value="Genomic_DNA"/>
</dbReference>
<proteinExistence type="predicted"/>
<gene>
    <name evidence="2" type="ordered locus">Hbal_1492</name>
</gene>
<dbReference type="AlphaFoldDB" id="C6XJ86"/>
<dbReference type="InterPro" id="IPR036291">
    <property type="entry name" value="NAD(P)-bd_dom_sf"/>
</dbReference>
<dbReference type="STRING" id="582402.Hbal_1492"/>
<evidence type="ECO:0000313" key="2">
    <source>
        <dbReference type="EMBL" id="ACT59181.1"/>
    </source>
</evidence>
<sequence>MKAYHIGAQAGISSLTAVEVPEPKVTPGNVIVRVKMVCLNHRDVRIICGEYGPKRPADRIPNSEGVGCVEEVGSDVTGFVKGDRVIAPHFVSWSRGPFFQAVFARDVGVTEDGWLAEFVSIPASALVKVPDSLSDQQVVPLSAAGLTAWNALVEIGKIKAGDKVVTLGTGGVSIAAMQIAKMHGAKVCVTSSSDEKLDAAKRLGADVTVNYRETPEWGAAVFDALNGGADIVVDTAGQATLAQSINAAAPLGRIAIIGALAGAATTGLANYGSIIGKNLGLYGVAAGSREMLCALVNAAAENQIEPVIDRVFPFEQTPEAYSYLEAGGHMGKVLVEL</sequence>
<dbReference type="InterPro" id="IPR011032">
    <property type="entry name" value="GroES-like_sf"/>
</dbReference>
<feature type="domain" description="Enoyl reductase (ER)" evidence="1">
    <location>
        <begin position="10"/>
        <end position="335"/>
    </location>
</feature>
<organism evidence="2 3">
    <name type="scientific">Hirschia baltica (strain ATCC 49814 / DSM 5838 / IFAM 1418)</name>
    <dbReference type="NCBI Taxonomy" id="582402"/>
    <lineage>
        <taxon>Bacteria</taxon>
        <taxon>Pseudomonadati</taxon>
        <taxon>Pseudomonadota</taxon>
        <taxon>Alphaproteobacteria</taxon>
        <taxon>Hyphomonadales</taxon>
        <taxon>Hyphomonadaceae</taxon>
        <taxon>Hirschia</taxon>
    </lineage>
</organism>
<dbReference type="InterPro" id="IPR013149">
    <property type="entry name" value="ADH-like_C"/>
</dbReference>
<protein>
    <submittedName>
        <fullName evidence="2">Alcohol dehydrogenase zinc-binding domain protein</fullName>
    </submittedName>
</protein>
<dbReference type="SUPFAM" id="SSF50129">
    <property type="entry name" value="GroES-like"/>
    <property type="match status" value="1"/>
</dbReference>
<dbReference type="SUPFAM" id="SSF51735">
    <property type="entry name" value="NAD(P)-binding Rossmann-fold domains"/>
    <property type="match status" value="1"/>
</dbReference>
<dbReference type="InterPro" id="IPR013154">
    <property type="entry name" value="ADH-like_N"/>
</dbReference>
<dbReference type="Gene3D" id="3.40.50.720">
    <property type="entry name" value="NAD(P)-binding Rossmann-like Domain"/>
    <property type="match status" value="1"/>
</dbReference>
<accession>C6XJ86</accession>
<dbReference type="Pfam" id="PF00107">
    <property type="entry name" value="ADH_zinc_N"/>
    <property type="match status" value="1"/>
</dbReference>
<evidence type="ECO:0000313" key="3">
    <source>
        <dbReference type="Proteomes" id="UP000002745"/>
    </source>
</evidence>
<dbReference type="RefSeq" id="WP_015827331.1">
    <property type="nucleotide sequence ID" value="NC_012982.1"/>
</dbReference>
<keyword evidence="3" id="KW-1185">Reference proteome</keyword>
<name>C6XJ86_HIRBI</name>
<dbReference type="GO" id="GO:0016491">
    <property type="term" value="F:oxidoreductase activity"/>
    <property type="evidence" value="ECO:0007669"/>
    <property type="project" value="InterPro"/>
</dbReference>
<dbReference type="InterPro" id="IPR020843">
    <property type="entry name" value="ER"/>
</dbReference>
<dbReference type="CDD" id="cd08276">
    <property type="entry name" value="MDR7"/>
    <property type="match status" value="1"/>
</dbReference>
<dbReference type="HOGENOM" id="CLU_026673_3_4_5"/>
<dbReference type="PANTHER" id="PTHR45033:SF2">
    <property type="entry name" value="ZINC-TYPE ALCOHOL DEHYDROGENASE-LIKE PROTEIN C1773.06C"/>
    <property type="match status" value="1"/>
</dbReference>
<dbReference type="KEGG" id="hba:Hbal_1492"/>
<dbReference type="Pfam" id="PF08240">
    <property type="entry name" value="ADH_N"/>
    <property type="match status" value="1"/>
</dbReference>
<dbReference type="Gene3D" id="3.90.180.10">
    <property type="entry name" value="Medium-chain alcohol dehydrogenases, catalytic domain"/>
    <property type="match status" value="1"/>
</dbReference>
<dbReference type="PANTHER" id="PTHR45033">
    <property type="match status" value="1"/>
</dbReference>
<dbReference type="SMART" id="SM00829">
    <property type="entry name" value="PKS_ER"/>
    <property type="match status" value="1"/>
</dbReference>